<feature type="transmembrane region" description="Helical" evidence="1">
    <location>
        <begin position="54"/>
        <end position="72"/>
    </location>
</feature>
<evidence type="ECO:0000259" key="2">
    <source>
        <dbReference type="PROSITE" id="PS50222"/>
    </source>
</evidence>
<dbReference type="Proteomes" id="UP000283738">
    <property type="component" value="Unassembled WGS sequence"/>
</dbReference>
<dbReference type="Proteomes" id="UP000285820">
    <property type="component" value="Unassembled WGS sequence"/>
</dbReference>
<dbReference type="GO" id="GO:0005509">
    <property type="term" value="F:calcium ion binding"/>
    <property type="evidence" value="ECO:0007669"/>
    <property type="project" value="InterPro"/>
</dbReference>
<dbReference type="EMBL" id="QRTF01000001">
    <property type="protein sequence ID" value="RGQ55979.1"/>
    <property type="molecule type" value="Genomic_DNA"/>
</dbReference>
<comment type="caution">
    <text evidence="3">The sequence shown here is derived from an EMBL/GenBank/DDBJ whole genome shotgun (WGS) entry which is preliminary data.</text>
</comment>
<evidence type="ECO:0000313" key="3">
    <source>
        <dbReference type="EMBL" id="RGQ55979.1"/>
    </source>
</evidence>
<dbReference type="InterPro" id="IPR045535">
    <property type="entry name" value="ThsA_Macro"/>
</dbReference>
<dbReference type="Pfam" id="PF20016">
    <property type="entry name" value="ThsA_Macro"/>
    <property type="match status" value="1"/>
</dbReference>
<evidence type="ECO:0000313" key="6">
    <source>
        <dbReference type="Proteomes" id="UP000285820"/>
    </source>
</evidence>
<keyword evidence="1" id="KW-1133">Transmembrane helix</keyword>
<name>A0A3R5Z0S7_9FIRM</name>
<feature type="transmembrane region" description="Helical" evidence="1">
    <location>
        <begin position="12"/>
        <end position="34"/>
    </location>
</feature>
<dbReference type="AlphaFoldDB" id="A0A3R5Z0S7"/>
<evidence type="ECO:0000256" key="1">
    <source>
        <dbReference type="SAM" id="Phobius"/>
    </source>
</evidence>
<dbReference type="InterPro" id="IPR002048">
    <property type="entry name" value="EF_hand_dom"/>
</dbReference>
<dbReference type="PROSITE" id="PS50222">
    <property type="entry name" value="EF_HAND_2"/>
    <property type="match status" value="1"/>
</dbReference>
<protein>
    <recommendedName>
        <fullName evidence="2">EF-hand domain-containing protein</fullName>
    </recommendedName>
</protein>
<dbReference type="EMBL" id="QRUN01000007">
    <property type="protein sequence ID" value="RGR69004.1"/>
    <property type="molecule type" value="Genomic_DNA"/>
</dbReference>
<keyword evidence="1" id="KW-0472">Membrane</keyword>
<feature type="domain" description="EF-hand" evidence="2">
    <location>
        <begin position="174"/>
        <end position="210"/>
    </location>
</feature>
<proteinExistence type="predicted"/>
<evidence type="ECO:0000313" key="5">
    <source>
        <dbReference type="Proteomes" id="UP000283738"/>
    </source>
</evidence>
<accession>A0A3R5Z0S7</accession>
<gene>
    <name evidence="4" type="ORF">DWY29_07160</name>
    <name evidence="3" type="ORF">DWY96_01340</name>
</gene>
<keyword evidence="1" id="KW-0812">Transmembrane</keyword>
<dbReference type="RefSeq" id="WP_118108822.1">
    <property type="nucleotide sequence ID" value="NZ_QRTF01000001.1"/>
</dbReference>
<evidence type="ECO:0000313" key="4">
    <source>
        <dbReference type="EMBL" id="RGR69004.1"/>
    </source>
</evidence>
<reference evidence="5 6" key="1">
    <citation type="submission" date="2018-08" db="EMBL/GenBank/DDBJ databases">
        <title>A genome reference for cultivated species of the human gut microbiota.</title>
        <authorList>
            <person name="Zou Y."/>
            <person name="Xue W."/>
            <person name="Luo G."/>
        </authorList>
    </citation>
    <scope>NUCLEOTIDE SEQUENCE [LARGE SCALE GENOMIC DNA]</scope>
    <source>
        <strain evidence="4 6">AF24-4</strain>
        <strain evidence="3 5">AF28-15</strain>
    </source>
</reference>
<organism evidence="3 5">
    <name type="scientific">Roseburia inulinivorans</name>
    <dbReference type="NCBI Taxonomy" id="360807"/>
    <lineage>
        <taxon>Bacteria</taxon>
        <taxon>Bacillati</taxon>
        <taxon>Bacillota</taxon>
        <taxon>Clostridia</taxon>
        <taxon>Lachnospirales</taxon>
        <taxon>Lachnospiraceae</taxon>
        <taxon>Roseburia</taxon>
    </lineage>
</organism>
<sequence>MSDLLKKSVAYAFAIISAVFTFIPEVIFGKVILISEDVLKQFTLEGYTLEINIIVNRVLTFVIVWFFTAFGYKTYLLLRNKVSIKGNNYKITVEYGDLLKMKKCKKIINFDECFSTHVGTAPADIKPTSICGQYLTANPNLNFQLLLSNSHLKPLKSKSKYQGKERYESGRIVPNGDELLLAFAKLDKNGLGRFFTRDEYLECLSVLWEEIDKHYGQQDVCIPILGAGLTRFDGGSGASIPQQELLDMIIWSYKLSSHKIKSPCKLRIICRRDQEFSLDKIDSLV</sequence>